<dbReference type="SMART" id="SM00316">
    <property type="entry name" value="S1"/>
    <property type="match status" value="4"/>
</dbReference>
<accession>A0A9X8UKG4</accession>
<feature type="domain" description="S1 motif" evidence="11">
    <location>
        <begin position="304"/>
        <end position="373"/>
    </location>
</feature>
<feature type="binding site" evidence="8">
    <location>
        <position position="265"/>
    </location>
    <ligand>
        <name>dimethylallyl diphosphate</name>
        <dbReference type="ChEBI" id="CHEBI:57623"/>
    </ligand>
</feature>
<proteinExistence type="inferred from homology"/>
<feature type="binding site" evidence="8">
    <location>
        <position position="166"/>
    </location>
    <ligand>
        <name>(2E)-4-hydroxy-3-methylbut-2-enyl diphosphate</name>
        <dbReference type="ChEBI" id="CHEBI:128753"/>
    </ligand>
</feature>
<comment type="similarity">
    <text evidence="1">Belongs to the bacterial ribosomal protein bS1 family.</text>
</comment>
<dbReference type="PROSITE" id="PS50126">
    <property type="entry name" value="S1"/>
    <property type="match status" value="4"/>
</dbReference>
<keyword evidence="14" id="KW-1185">Reference proteome</keyword>
<dbReference type="SUPFAM" id="SSF50249">
    <property type="entry name" value="Nucleic acid-binding proteins"/>
    <property type="match status" value="4"/>
</dbReference>
<feature type="binding site" evidence="8">
    <location>
        <position position="223"/>
    </location>
    <ligand>
        <name>(2E)-4-hydroxy-3-methylbut-2-enyl diphosphate</name>
        <dbReference type="ChEBI" id="CHEBI:128753"/>
    </ligand>
</feature>
<feature type="binding site" evidence="8">
    <location>
        <position position="224"/>
    </location>
    <ligand>
        <name>isopentenyl diphosphate</name>
        <dbReference type="ChEBI" id="CHEBI:128769"/>
    </ligand>
</feature>
<feature type="binding site" evidence="8">
    <location>
        <position position="222"/>
    </location>
    <ligand>
        <name>dimethylallyl diphosphate</name>
        <dbReference type="ChEBI" id="CHEBI:57623"/>
    </ligand>
</feature>
<feature type="binding site" evidence="8">
    <location>
        <position position="265"/>
    </location>
    <ligand>
        <name>isopentenyl diphosphate</name>
        <dbReference type="ChEBI" id="CHEBI:128769"/>
    </ligand>
</feature>
<feature type="region of interest" description="Disordered" evidence="10">
    <location>
        <begin position="638"/>
        <end position="671"/>
    </location>
</feature>
<evidence type="ECO:0000256" key="9">
    <source>
        <dbReference type="PROSITE-ProRule" id="PRU00182"/>
    </source>
</evidence>
<dbReference type="Gene3D" id="3.40.1010.20">
    <property type="entry name" value="4-hydroxy-3-methylbut-2-enyl diphosphate reductase, catalytic domain"/>
    <property type="match status" value="2"/>
</dbReference>
<organism evidence="13 14">
    <name type="scientific">Harryflintia acetispora</name>
    <dbReference type="NCBI Taxonomy" id="1849041"/>
    <lineage>
        <taxon>Bacteria</taxon>
        <taxon>Bacillati</taxon>
        <taxon>Bacillota</taxon>
        <taxon>Clostridia</taxon>
        <taxon>Eubacteriales</taxon>
        <taxon>Oscillospiraceae</taxon>
        <taxon>Harryflintia</taxon>
    </lineage>
</organism>
<dbReference type="InterPro" id="IPR012340">
    <property type="entry name" value="NA-bd_OB-fold"/>
</dbReference>
<dbReference type="GO" id="GO:0019288">
    <property type="term" value="P:isopentenyl diphosphate biosynthetic process, methylerythritol 4-phosphate pathway"/>
    <property type="evidence" value="ECO:0007669"/>
    <property type="project" value="UniProtKB-UniRule"/>
</dbReference>
<reference evidence="13 14" key="1">
    <citation type="submission" date="2019-03" db="EMBL/GenBank/DDBJ databases">
        <title>Genomic Encyclopedia of Type Strains, Phase IV (KMG-IV): sequencing the most valuable type-strain genomes for metagenomic binning, comparative biology and taxonomic classification.</title>
        <authorList>
            <person name="Goeker M."/>
        </authorList>
    </citation>
    <scope>NUCLEOTIDE SEQUENCE [LARGE SCALE GENOMIC DNA]</scope>
    <source>
        <strain evidence="13 14">DSM 100433</strain>
    </source>
</reference>
<dbReference type="GO" id="GO:0016114">
    <property type="term" value="P:terpenoid biosynthetic process"/>
    <property type="evidence" value="ECO:0007669"/>
    <property type="project" value="UniProtKB-UniRule"/>
</dbReference>
<keyword evidence="3 8" id="KW-0479">Metal-binding</keyword>
<feature type="binding site" evidence="8">
    <location>
        <position position="222"/>
    </location>
    <ligand>
        <name>(2E)-4-hydroxy-3-methylbut-2-enyl diphosphate</name>
        <dbReference type="ChEBI" id="CHEBI:128753"/>
    </ligand>
</feature>
<evidence type="ECO:0000256" key="2">
    <source>
        <dbReference type="ARBA" id="ARBA00022485"/>
    </source>
</evidence>
<feature type="binding site" evidence="8">
    <location>
        <position position="73"/>
    </location>
    <ligand>
        <name>dimethylallyl diphosphate</name>
        <dbReference type="ChEBI" id="CHEBI:57623"/>
    </ligand>
</feature>
<feature type="binding site" evidence="8">
    <location>
        <position position="224"/>
    </location>
    <ligand>
        <name>(2E)-4-hydroxy-3-methylbut-2-enyl diphosphate</name>
        <dbReference type="ChEBI" id="CHEBI:128753"/>
    </ligand>
</feature>
<feature type="binding site" evidence="8">
    <location>
        <position position="122"/>
    </location>
    <ligand>
        <name>(2E)-4-hydroxy-3-methylbut-2-enyl diphosphate</name>
        <dbReference type="ChEBI" id="CHEBI:128753"/>
    </ligand>
</feature>
<gene>
    <name evidence="8" type="primary">ispH</name>
    <name evidence="13" type="ORF">EDD78_10431</name>
</gene>
<dbReference type="FunFam" id="2.40.50.140:FF:000051">
    <property type="entry name" value="RNA-binding transcriptional accessory protein"/>
    <property type="match status" value="1"/>
</dbReference>
<feature type="binding site" evidence="8">
    <location>
        <position position="73"/>
    </location>
    <ligand>
        <name>isopentenyl diphosphate</name>
        <dbReference type="ChEBI" id="CHEBI:128769"/>
    </ligand>
</feature>
<dbReference type="Gene3D" id="2.40.50.140">
    <property type="entry name" value="Nucleic acid-binding proteins"/>
    <property type="match status" value="4"/>
</dbReference>
<feature type="binding site" evidence="8">
    <location>
        <position position="40"/>
    </location>
    <ligand>
        <name>(2E)-4-hydroxy-3-methylbut-2-enyl diphosphate</name>
        <dbReference type="ChEBI" id="CHEBI:128753"/>
    </ligand>
</feature>
<dbReference type="GO" id="GO:0046872">
    <property type="term" value="F:metal ion binding"/>
    <property type="evidence" value="ECO:0007669"/>
    <property type="project" value="UniProtKB-KW"/>
</dbReference>
<keyword evidence="4" id="KW-0689">Ribosomal protein</keyword>
<keyword evidence="7" id="KW-0687">Ribonucleoprotein</keyword>
<evidence type="ECO:0000256" key="7">
    <source>
        <dbReference type="ARBA" id="ARBA00023274"/>
    </source>
</evidence>
<dbReference type="PRINTS" id="PR00681">
    <property type="entry name" value="RIBOSOMALS1"/>
</dbReference>
<dbReference type="Pfam" id="PF00575">
    <property type="entry name" value="S1"/>
    <property type="match status" value="4"/>
</dbReference>
<feature type="binding site" evidence="8">
    <location>
        <position position="40"/>
    </location>
    <ligand>
        <name>dimethylallyl diphosphate</name>
        <dbReference type="ChEBI" id="CHEBI:57623"/>
    </ligand>
</feature>
<dbReference type="CDD" id="cd05688">
    <property type="entry name" value="S1_RPS1_repeat_ec3"/>
    <property type="match status" value="1"/>
</dbReference>
<keyword evidence="8" id="KW-0560">Oxidoreductase</keyword>
<feature type="binding site" evidence="8">
    <location>
        <position position="12"/>
    </location>
    <ligand>
        <name>[4Fe-4S] cluster</name>
        <dbReference type="ChEBI" id="CHEBI:49883"/>
    </ligand>
</feature>
<dbReference type="GO" id="GO:0022627">
    <property type="term" value="C:cytosolic small ribosomal subunit"/>
    <property type="evidence" value="ECO:0007669"/>
    <property type="project" value="TreeGrafter"/>
</dbReference>
<dbReference type="RefSeq" id="WP_132084315.1">
    <property type="nucleotide sequence ID" value="NZ_SLUK01000004.1"/>
</dbReference>
<dbReference type="EC" id="1.17.7.4" evidence="8"/>
<feature type="binding site" evidence="8">
    <location>
        <position position="95"/>
    </location>
    <ligand>
        <name>[4Fe-4S] cluster</name>
        <dbReference type="ChEBI" id="CHEBI:49883"/>
    </ligand>
</feature>
<evidence type="ECO:0000259" key="11">
    <source>
        <dbReference type="PROSITE" id="PS50126"/>
    </source>
</evidence>
<comment type="pathway">
    <text evidence="8">Isoprenoid biosynthesis; isopentenyl diphosphate biosynthesis via DXP pathway; isopentenyl diphosphate from 1-deoxy-D-xylulose 5-phosphate: step 6/6.</text>
</comment>
<dbReference type="EMBL" id="SLUK01000004">
    <property type="protein sequence ID" value="TCL43697.1"/>
    <property type="molecule type" value="Genomic_DNA"/>
</dbReference>
<comment type="catalytic activity">
    <reaction evidence="8">
        <text>isopentenyl diphosphate + 2 oxidized [2Fe-2S]-[ferredoxin] + H2O = (2E)-4-hydroxy-3-methylbut-2-enyl diphosphate + 2 reduced [2Fe-2S]-[ferredoxin] + 2 H(+)</text>
        <dbReference type="Rhea" id="RHEA:24488"/>
        <dbReference type="Rhea" id="RHEA-COMP:10000"/>
        <dbReference type="Rhea" id="RHEA-COMP:10001"/>
        <dbReference type="ChEBI" id="CHEBI:15377"/>
        <dbReference type="ChEBI" id="CHEBI:15378"/>
        <dbReference type="ChEBI" id="CHEBI:33737"/>
        <dbReference type="ChEBI" id="CHEBI:33738"/>
        <dbReference type="ChEBI" id="CHEBI:128753"/>
        <dbReference type="ChEBI" id="CHEBI:128769"/>
        <dbReference type="EC" id="1.17.7.4"/>
    </reaction>
</comment>
<dbReference type="GO" id="GO:0003735">
    <property type="term" value="F:structural constituent of ribosome"/>
    <property type="evidence" value="ECO:0007669"/>
    <property type="project" value="TreeGrafter"/>
</dbReference>
<evidence type="ECO:0000256" key="6">
    <source>
        <dbReference type="ARBA" id="ARBA00023014"/>
    </source>
</evidence>
<comment type="similarity">
    <text evidence="8">Belongs to the IspH family.</text>
</comment>
<feature type="compositionally biased region" description="Acidic residues" evidence="10">
    <location>
        <begin position="638"/>
        <end position="647"/>
    </location>
</feature>
<evidence type="ECO:0000256" key="4">
    <source>
        <dbReference type="ARBA" id="ARBA00022980"/>
    </source>
</evidence>
<comment type="cofactor">
    <cofactor evidence="8">
        <name>[4Fe-4S] cluster</name>
        <dbReference type="ChEBI" id="CHEBI:49883"/>
    </cofactor>
    <text evidence="8">Binds 1 [4Fe-4S] cluster per subunit.</text>
</comment>
<name>A0A9X8UKG4_9FIRM</name>
<dbReference type="Gene3D" id="3.40.50.11270">
    <property type="match status" value="1"/>
</dbReference>
<feature type="domain" description="S1 motif" evidence="11">
    <location>
        <begin position="391"/>
        <end position="457"/>
    </location>
</feature>
<keyword evidence="2 8" id="KW-0004">4Fe-4S</keyword>
<feature type="domain" description="TRAM" evidence="12">
    <location>
        <begin position="520"/>
        <end position="584"/>
    </location>
</feature>
<feature type="domain" description="S1 motif" evidence="11">
    <location>
        <begin position="478"/>
        <end position="546"/>
    </location>
</feature>
<keyword evidence="5 8" id="KW-0408">Iron</keyword>
<dbReference type="NCBIfam" id="NF005208">
    <property type="entry name" value="PRK06676.1"/>
    <property type="match status" value="1"/>
</dbReference>
<keyword evidence="9" id="KW-0694">RNA-binding</keyword>
<feature type="binding site" evidence="8">
    <location>
        <position position="222"/>
    </location>
    <ligand>
        <name>isopentenyl diphosphate</name>
        <dbReference type="ChEBI" id="CHEBI:128769"/>
    </ligand>
</feature>
<feature type="binding site" evidence="8">
    <location>
        <position position="224"/>
    </location>
    <ligand>
        <name>dimethylallyl diphosphate</name>
        <dbReference type="ChEBI" id="CHEBI:57623"/>
    </ligand>
</feature>
<feature type="binding site" evidence="8">
    <location>
        <position position="122"/>
    </location>
    <ligand>
        <name>dimethylallyl diphosphate</name>
        <dbReference type="ChEBI" id="CHEBI:57623"/>
    </ligand>
</feature>
<sequence>MTITVAGSAGFCFGVDRAVRMVQSELGAGKRVATLGEIIHNPQIVAEFRRRGVLVADKIDESLCGYTVVIRSHGVGKDVYRKLAQFGIETVDATCPFVGKIHKIVSSQEPGTVILVAGDPQHPEVQGIVGHASSEAFVFQSAQELADLLTNCKFPPDAPKIMVAQTTFNRNEWQKCEEILKKVCTRFTIFDTICSATTMRQQEAESLARESELMVVIGGRHSSNTKKLYEIASQFTRAVLIEDANELSGVTMAGVRKVGITAGASTPACIIKEVQKTMSENQNNQEELSFEELLDQSFKSTYTGEKVTGVVTGIAPNEISVDIGTKHAGYLPVSEFTDDPQADISQLVHKGDELELMVVRVNDVEGTVMLSKKRLDAIAGFEKVMNAVDTGEVLEGVVVEVVKGGVLALTNGVKVFIPASQATMSRGQDLNTLLKQRVEFKILEVNRQRRRAVGSIRAVSAEKRKELEEKFWTEVEVGKHYQGTVKSLTSYGAFVDLGGVDGMIHISELSWQRIKHPSAVVKEGDVVDVYVKDIDPEKKKISLGYKKTEDNPWVILQNKYQVGDVATVKIVSMTTFGAFAQLIPGVDGLIHVSQIANERIGKPSDVLSVGQEVQVKITEIDFENKRVSLSIRALLEENAEQEQENEDAAPTVYEAAPPSEKKEEAPAEDAE</sequence>
<dbReference type="GO" id="GO:0050992">
    <property type="term" value="P:dimethylallyl diphosphate biosynthetic process"/>
    <property type="evidence" value="ECO:0007669"/>
    <property type="project" value="UniProtKB-UniRule"/>
</dbReference>
<feature type="binding site" evidence="8">
    <location>
        <position position="122"/>
    </location>
    <ligand>
        <name>isopentenyl diphosphate</name>
        <dbReference type="ChEBI" id="CHEBI:128769"/>
    </ligand>
</feature>
<evidence type="ECO:0000256" key="8">
    <source>
        <dbReference type="HAMAP-Rule" id="MF_00191"/>
    </source>
</evidence>
<dbReference type="Proteomes" id="UP000294682">
    <property type="component" value="Unassembled WGS sequence"/>
</dbReference>
<protein>
    <recommendedName>
        <fullName evidence="8">4-hydroxy-3-methylbut-2-enyl diphosphate reductase</fullName>
        <shortName evidence="8">HMBPP reductase</shortName>
        <ecNumber evidence="8">1.17.7.4</ecNumber>
    </recommendedName>
</protein>
<dbReference type="GO" id="GO:0003729">
    <property type="term" value="F:mRNA binding"/>
    <property type="evidence" value="ECO:0007669"/>
    <property type="project" value="UniProtKB-ARBA"/>
</dbReference>
<evidence type="ECO:0000256" key="3">
    <source>
        <dbReference type="ARBA" id="ARBA00022723"/>
    </source>
</evidence>
<comment type="function">
    <text evidence="8">Catalyzes the conversion of 1-hydroxy-2-methyl-2-(E)-butenyl 4-diphosphate (HMBPP) into a mixture of isopentenyl diphosphate (IPP) and dimethylallyl diphosphate (DMAPP). Acts in the terminal step of the DOXP/MEP pathway for isoprenoid precursor biosynthesis.</text>
</comment>
<dbReference type="NCBIfam" id="NF000907">
    <property type="entry name" value="PRK00087.1"/>
    <property type="match status" value="1"/>
</dbReference>
<keyword evidence="8" id="KW-0414">Isoprene biosynthesis</keyword>
<dbReference type="AlphaFoldDB" id="A0A9X8UKG4"/>
<feature type="active site" description="Proton donor" evidence="8">
    <location>
        <position position="124"/>
    </location>
</feature>
<dbReference type="CDD" id="cd13944">
    <property type="entry name" value="lytB_ispH"/>
    <property type="match status" value="1"/>
</dbReference>
<evidence type="ECO:0000313" key="13">
    <source>
        <dbReference type="EMBL" id="TCL43697.1"/>
    </source>
</evidence>
<dbReference type="InterPro" id="IPR003451">
    <property type="entry name" value="LytB/IspH"/>
</dbReference>
<dbReference type="HAMAP" id="MF_00191">
    <property type="entry name" value="IspH"/>
    <property type="match status" value="1"/>
</dbReference>
<comment type="caution">
    <text evidence="13">The sequence shown here is derived from an EMBL/GenBank/DDBJ whole genome shotgun (WGS) entry which is preliminary data.</text>
</comment>
<dbReference type="InterPro" id="IPR050437">
    <property type="entry name" value="Ribos_protein_bS1-like"/>
</dbReference>
<feature type="binding site" evidence="8">
    <location>
        <position position="265"/>
    </location>
    <ligand>
        <name>(2E)-4-hydroxy-3-methylbut-2-enyl diphosphate</name>
        <dbReference type="ChEBI" id="CHEBI:128753"/>
    </ligand>
</feature>
<dbReference type="GO" id="GO:0051745">
    <property type="term" value="F:4-hydroxy-3-methylbut-2-enyl diphosphate reductase activity"/>
    <property type="evidence" value="ECO:0007669"/>
    <property type="project" value="UniProtKB-UniRule"/>
</dbReference>
<feature type="binding site" evidence="8">
    <location>
        <position position="73"/>
    </location>
    <ligand>
        <name>(2E)-4-hydroxy-3-methylbut-2-enyl diphosphate</name>
        <dbReference type="ChEBI" id="CHEBI:128753"/>
    </ligand>
</feature>
<dbReference type="PROSITE" id="PS50889">
    <property type="entry name" value="S4"/>
    <property type="match status" value="1"/>
</dbReference>
<dbReference type="GO" id="GO:0006412">
    <property type="term" value="P:translation"/>
    <property type="evidence" value="ECO:0007669"/>
    <property type="project" value="TreeGrafter"/>
</dbReference>
<evidence type="ECO:0000259" key="12">
    <source>
        <dbReference type="PROSITE" id="PS50926"/>
    </source>
</evidence>
<dbReference type="InterPro" id="IPR002792">
    <property type="entry name" value="TRAM_dom"/>
</dbReference>
<feature type="binding site" evidence="8">
    <location>
        <position position="194"/>
    </location>
    <ligand>
        <name>[4Fe-4S] cluster</name>
        <dbReference type="ChEBI" id="CHEBI:49883"/>
    </ligand>
</feature>
<dbReference type="InterPro" id="IPR035104">
    <property type="entry name" value="Ribosomal_protein_S1-like"/>
</dbReference>
<dbReference type="Pfam" id="PF02401">
    <property type="entry name" value="LYTB"/>
    <property type="match status" value="1"/>
</dbReference>
<dbReference type="NCBIfam" id="TIGR00216">
    <property type="entry name" value="ispH_lytB"/>
    <property type="match status" value="1"/>
</dbReference>
<evidence type="ECO:0000256" key="1">
    <source>
        <dbReference type="ARBA" id="ARBA00006767"/>
    </source>
</evidence>
<dbReference type="GO" id="GO:0051539">
    <property type="term" value="F:4 iron, 4 sulfur cluster binding"/>
    <property type="evidence" value="ECO:0007669"/>
    <property type="project" value="UniProtKB-UniRule"/>
</dbReference>
<evidence type="ECO:0000313" key="14">
    <source>
        <dbReference type="Proteomes" id="UP000294682"/>
    </source>
</evidence>
<keyword evidence="6 8" id="KW-0411">Iron-sulfur</keyword>
<comment type="catalytic activity">
    <reaction evidence="8">
        <text>dimethylallyl diphosphate + 2 oxidized [2Fe-2S]-[ferredoxin] + H2O = (2E)-4-hydroxy-3-methylbut-2-enyl diphosphate + 2 reduced [2Fe-2S]-[ferredoxin] + 2 H(+)</text>
        <dbReference type="Rhea" id="RHEA:24825"/>
        <dbReference type="Rhea" id="RHEA-COMP:10000"/>
        <dbReference type="Rhea" id="RHEA-COMP:10001"/>
        <dbReference type="ChEBI" id="CHEBI:15377"/>
        <dbReference type="ChEBI" id="CHEBI:15378"/>
        <dbReference type="ChEBI" id="CHEBI:33737"/>
        <dbReference type="ChEBI" id="CHEBI:33738"/>
        <dbReference type="ChEBI" id="CHEBI:57623"/>
        <dbReference type="ChEBI" id="CHEBI:128753"/>
        <dbReference type="EC" id="1.17.7.4"/>
    </reaction>
</comment>
<feature type="binding site" evidence="8">
    <location>
        <position position="223"/>
    </location>
    <ligand>
        <name>isopentenyl diphosphate</name>
        <dbReference type="ChEBI" id="CHEBI:128769"/>
    </ligand>
</feature>
<dbReference type="CDD" id="cd04465">
    <property type="entry name" value="S1_RPS1_repeat_ec2_hs2"/>
    <property type="match status" value="1"/>
</dbReference>
<dbReference type="PANTHER" id="PTHR10724">
    <property type="entry name" value="30S RIBOSOMAL PROTEIN S1"/>
    <property type="match status" value="1"/>
</dbReference>
<dbReference type="CDD" id="cd05687">
    <property type="entry name" value="S1_RPS1_repeat_ec1_hs1"/>
    <property type="match status" value="1"/>
</dbReference>
<feature type="binding site" evidence="8">
    <location>
        <position position="223"/>
    </location>
    <ligand>
        <name>dimethylallyl diphosphate</name>
        <dbReference type="ChEBI" id="CHEBI:57623"/>
    </ligand>
</feature>
<feature type="domain" description="S1 motif" evidence="11">
    <location>
        <begin position="563"/>
        <end position="632"/>
    </location>
</feature>
<evidence type="ECO:0000256" key="10">
    <source>
        <dbReference type="SAM" id="MobiDB-lite"/>
    </source>
</evidence>
<dbReference type="InterPro" id="IPR003029">
    <property type="entry name" value="S1_domain"/>
</dbReference>
<dbReference type="PROSITE" id="PS50926">
    <property type="entry name" value="TRAM"/>
    <property type="match status" value="1"/>
</dbReference>
<comment type="pathway">
    <text evidence="8">Isoprenoid biosynthesis; dimethylallyl diphosphate biosynthesis; dimethylallyl diphosphate from (2E)-4-hydroxy-3-methylbutenyl diphosphate: step 1/1.</text>
</comment>
<evidence type="ECO:0000256" key="5">
    <source>
        <dbReference type="ARBA" id="ARBA00023004"/>
    </source>
</evidence>
<feature type="binding site" evidence="8">
    <location>
        <position position="40"/>
    </location>
    <ligand>
        <name>isopentenyl diphosphate</name>
        <dbReference type="ChEBI" id="CHEBI:128769"/>
    </ligand>
</feature>
<dbReference type="PANTHER" id="PTHR10724:SF7">
    <property type="entry name" value="SMALL RIBOSOMAL SUBUNIT PROTEIN BS1C"/>
    <property type="match status" value="1"/>
</dbReference>